<keyword evidence="2" id="KW-1185">Reference proteome</keyword>
<organism evidence="1 2">
    <name type="scientific">Suillus placidus</name>
    <dbReference type="NCBI Taxonomy" id="48579"/>
    <lineage>
        <taxon>Eukaryota</taxon>
        <taxon>Fungi</taxon>
        <taxon>Dikarya</taxon>
        <taxon>Basidiomycota</taxon>
        <taxon>Agaricomycotina</taxon>
        <taxon>Agaricomycetes</taxon>
        <taxon>Agaricomycetidae</taxon>
        <taxon>Boletales</taxon>
        <taxon>Suillineae</taxon>
        <taxon>Suillaceae</taxon>
        <taxon>Suillus</taxon>
    </lineage>
</organism>
<proteinExistence type="predicted"/>
<dbReference type="OrthoDB" id="3263740at2759"/>
<dbReference type="AlphaFoldDB" id="A0A9P6ZK91"/>
<evidence type="ECO:0000313" key="2">
    <source>
        <dbReference type="Proteomes" id="UP000714275"/>
    </source>
</evidence>
<dbReference type="Proteomes" id="UP000714275">
    <property type="component" value="Unassembled WGS sequence"/>
</dbReference>
<name>A0A9P6ZK91_9AGAM</name>
<comment type="caution">
    <text evidence="1">The sequence shown here is derived from an EMBL/GenBank/DDBJ whole genome shotgun (WGS) entry which is preliminary data.</text>
</comment>
<dbReference type="EMBL" id="JABBWD010000069">
    <property type="protein sequence ID" value="KAG1769897.1"/>
    <property type="molecule type" value="Genomic_DNA"/>
</dbReference>
<gene>
    <name evidence="1" type="ORF">EV702DRAFT_1049552</name>
</gene>
<protein>
    <submittedName>
        <fullName evidence="1">Uncharacterized protein</fullName>
    </submittedName>
</protein>
<evidence type="ECO:0000313" key="1">
    <source>
        <dbReference type="EMBL" id="KAG1769897.1"/>
    </source>
</evidence>
<reference evidence="1" key="1">
    <citation type="journal article" date="2020" name="New Phytol.">
        <title>Comparative genomics reveals dynamic genome evolution in host specialist ectomycorrhizal fungi.</title>
        <authorList>
            <person name="Lofgren L.A."/>
            <person name="Nguyen N.H."/>
            <person name="Vilgalys R."/>
            <person name="Ruytinx J."/>
            <person name="Liao H.L."/>
            <person name="Branco S."/>
            <person name="Kuo A."/>
            <person name="LaButti K."/>
            <person name="Lipzen A."/>
            <person name="Andreopoulos W."/>
            <person name="Pangilinan J."/>
            <person name="Riley R."/>
            <person name="Hundley H."/>
            <person name="Na H."/>
            <person name="Barry K."/>
            <person name="Grigoriev I.V."/>
            <person name="Stajich J.E."/>
            <person name="Kennedy P.G."/>
        </authorList>
    </citation>
    <scope>NUCLEOTIDE SEQUENCE</scope>
    <source>
        <strain evidence="1">DOB743</strain>
    </source>
</reference>
<accession>A0A9P6ZK91</accession>
<sequence>MVLYTIHKMMELPNKTKLLLAIEATENGNTLTHQQMQPRWIINLRRVKRLRGEAKESRAREPCITMDISGDITLSANVTQGLLLLLADLVLIRRQRPNSNNEALQVIEELLPAGTPQQPLVLFPRDQLITRWYYHIYHTARSHDNRAYHPIMLEIFGKKQSPRGDLVVVKNGEDFAPQSPDFDVDVEELGKMLWWYIRTGRDPMKEASERRMLHYIEQL</sequence>